<dbReference type="Pfam" id="PF13556">
    <property type="entry name" value="HTH_30"/>
    <property type="match status" value="1"/>
</dbReference>
<dbReference type="PATRIC" id="fig|632772.20.peg.7547"/>
<dbReference type="PANTHER" id="PTHR33744">
    <property type="entry name" value="CARBOHYDRATE DIACID REGULATOR"/>
    <property type="match status" value="1"/>
</dbReference>
<dbReference type="HOGENOM" id="CLU_057074_0_0_11"/>
<dbReference type="RefSeq" id="WP_015890891.1">
    <property type="nucleotide sequence ID" value="NC_012522.1"/>
</dbReference>
<proteinExistence type="predicted"/>
<dbReference type="KEGG" id="rop:ROP_72310"/>
<evidence type="ECO:0000313" key="3">
    <source>
        <dbReference type="EMBL" id="BAH55478.1"/>
    </source>
</evidence>
<evidence type="ECO:0000259" key="2">
    <source>
        <dbReference type="Pfam" id="PF14361"/>
    </source>
</evidence>
<dbReference type="EMBL" id="AP011115">
    <property type="protein sequence ID" value="BAH55478.1"/>
    <property type="molecule type" value="Genomic_DNA"/>
</dbReference>
<dbReference type="Gene3D" id="1.10.10.2840">
    <property type="entry name" value="PucR C-terminal helix-turn-helix domain"/>
    <property type="match status" value="1"/>
</dbReference>
<dbReference type="InterPro" id="IPR025736">
    <property type="entry name" value="PucR_C-HTH_dom"/>
</dbReference>
<evidence type="ECO:0000313" key="4">
    <source>
        <dbReference type="Proteomes" id="UP000002212"/>
    </source>
</evidence>
<name>C1B667_RHOOB</name>
<dbReference type="InterPro" id="IPR051448">
    <property type="entry name" value="CdaR-like_regulators"/>
</dbReference>
<reference evidence="3 4" key="1">
    <citation type="submission" date="2009-03" db="EMBL/GenBank/DDBJ databases">
        <title>Comparison of the complete genome sequences of Rhodococcus erythropolis PR4 and Rhodococcus opacus B4.</title>
        <authorList>
            <person name="Takarada H."/>
            <person name="Sekine M."/>
            <person name="Hosoyama A."/>
            <person name="Yamada R."/>
            <person name="Fujisawa T."/>
            <person name="Omata S."/>
            <person name="Shimizu A."/>
            <person name="Tsukatani N."/>
            <person name="Tanikawa S."/>
            <person name="Fujita N."/>
            <person name="Harayama S."/>
        </authorList>
    </citation>
    <scope>NUCLEOTIDE SEQUENCE [LARGE SCALE GENOMIC DNA]</scope>
    <source>
        <strain evidence="3 4">B4</strain>
    </source>
</reference>
<protein>
    <submittedName>
        <fullName evidence="3">Putative CdaR family transcriptional regulator</fullName>
    </submittedName>
</protein>
<accession>C1B667</accession>
<organism evidence="3 4">
    <name type="scientific">Rhodococcus opacus (strain B4)</name>
    <dbReference type="NCBI Taxonomy" id="632772"/>
    <lineage>
        <taxon>Bacteria</taxon>
        <taxon>Bacillati</taxon>
        <taxon>Actinomycetota</taxon>
        <taxon>Actinomycetes</taxon>
        <taxon>Mycobacteriales</taxon>
        <taxon>Nocardiaceae</taxon>
        <taxon>Rhodococcus</taxon>
    </lineage>
</organism>
<feature type="domain" description="RsbT co-antagonist protein RsbRD N-terminal" evidence="2">
    <location>
        <begin position="19"/>
        <end position="148"/>
    </location>
</feature>
<gene>
    <name evidence="3" type="ordered locus">ROP_72310</name>
</gene>
<feature type="domain" description="PucR C-terminal helix-turn-helix" evidence="1">
    <location>
        <begin position="315"/>
        <end position="372"/>
    </location>
</feature>
<dbReference type="Proteomes" id="UP000002212">
    <property type="component" value="Chromosome"/>
</dbReference>
<dbReference type="STRING" id="632772.ROP_72310"/>
<dbReference type="OrthoDB" id="3655573at2"/>
<dbReference type="InterPro" id="IPR042070">
    <property type="entry name" value="PucR_C-HTH_sf"/>
</dbReference>
<dbReference type="AlphaFoldDB" id="C1B667"/>
<sequence length="374" mass="40894">MDEWASVRRLCDRALASLPELASGVTGRVRADLPEYAMVPRDEHLADVAELHRRRIKEIAERRPPDATDLELVVTLAHHRARQGIPIEVLLGSYHVGDRELWRTLCDLAGDALPVLPSVAALMMESLHVIGAALSAAHGDITRAQQGHRITLSQRFVELLEGRQLDAETERIADALDFDPQGEFIALLWRRVGDQSALSRELEDEMTRSGARIAYAYNDLDVHLVAQGTSLPNIVGIATGNLADGQVGVGMIRGGLVGAMMSLCDARFAIAATSKARPVARFADVWPYSCVAVNENLIEPLIAGAVETARAHPHLAEAVLAYASSDMSVARTAKGMHLHANTVTYRLERWTRLVSWDPRTFDGLTKSLIACRLA</sequence>
<evidence type="ECO:0000259" key="1">
    <source>
        <dbReference type="Pfam" id="PF13556"/>
    </source>
</evidence>
<dbReference type="Pfam" id="PF14361">
    <property type="entry name" value="RsbRD_N"/>
    <property type="match status" value="1"/>
</dbReference>
<dbReference type="InterPro" id="IPR025751">
    <property type="entry name" value="RsbRD_N_dom"/>
</dbReference>